<gene>
    <name evidence="3" type="ORF">TT172_LOCUS6841</name>
</gene>
<evidence type="ECO:0000259" key="2">
    <source>
        <dbReference type="Pfam" id="PF24883"/>
    </source>
</evidence>
<reference evidence="3 4" key="1">
    <citation type="submission" date="2018-04" db="EMBL/GenBank/DDBJ databases">
        <authorList>
            <person name="Huttner S."/>
            <person name="Dainat J."/>
        </authorList>
    </citation>
    <scope>NUCLEOTIDE SEQUENCE [LARGE SCALE GENOMIC DNA]</scope>
</reference>
<keyword evidence="1" id="KW-0677">Repeat</keyword>
<dbReference type="Proteomes" id="UP000289323">
    <property type="component" value="Unassembled WGS sequence"/>
</dbReference>
<sequence length="259" mass="29588">MPLAPVASPAARRTVHAAFEELRRTITPQDSRDFHKTTLQDVRQAALNIETQLAARGCLRNMRRLMPLFKGLEHYEKAMSVLVACEYVEAFEQIMKGYSRIASALKRFEILGEAFSRDADFQMTLAVFYSDILQFHKYVYKFQKGADYTKRSDFGERRVSTGFANSTKSTGKSVLSTQLINYIKAADMFVIHYFCTYSYPSSTSYEQILRSLLLQLLRKDGDLVAYIYNEYVLEKKSPTISSLEQLLQVLLASLSSEPC</sequence>
<name>A0A3S4AW40_9PEZI</name>
<evidence type="ECO:0000313" key="4">
    <source>
        <dbReference type="Proteomes" id="UP000289323"/>
    </source>
</evidence>
<dbReference type="EMBL" id="OUUZ01000013">
    <property type="protein sequence ID" value="SPQ24422.1"/>
    <property type="molecule type" value="Genomic_DNA"/>
</dbReference>
<organism evidence="3 4">
    <name type="scientific">Thermothielavioides terrestris</name>
    <dbReference type="NCBI Taxonomy" id="2587410"/>
    <lineage>
        <taxon>Eukaryota</taxon>
        <taxon>Fungi</taxon>
        <taxon>Dikarya</taxon>
        <taxon>Ascomycota</taxon>
        <taxon>Pezizomycotina</taxon>
        <taxon>Sordariomycetes</taxon>
        <taxon>Sordariomycetidae</taxon>
        <taxon>Sordariales</taxon>
        <taxon>Chaetomiaceae</taxon>
        <taxon>Thermothielavioides</taxon>
    </lineage>
</organism>
<dbReference type="InterPro" id="IPR056884">
    <property type="entry name" value="NPHP3-like_N"/>
</dbReference>
<accession>A0A3S4AW40</accession>
<proteinExistence type="predicted"/>
<evidence type="ECO:0000256" key="1">
    <source>
        <dbReference type="ARBA" id="ARBA00022737"/>
    </source>
</evidence>
<dbReference type="AlphaFoldDB" id="A0A3S4AW40"/>
<feature type="domain" description="Nephrocystin 3-like N-terminal" evidence="2">
    <location>
        <begin position="169"/>
        <end position="254"/>
    </location>
</feature>
<protein>
    <submittedName>
        <fullName evidence="3">A4626d50-2378-4a51-a91d-444edcbf7a73</fullName>
    </submittedName>
</protein>
<dbReference type="Pfam" id="PF24883">
    <property type="entry name" value="NPHP3_N"/>
    <property type="match status" value="1"/>
</dbReference>
<evidence type="ECO:0000313" key="3">
    <source>
        <dbReference type="EMBL" id="SPQ24422.1"/>
    </source>
</evidence>